<reference evidence="11" key="1">
    <citation type="submission" date="2014-09" db="EMBL/GenBank/DDBJ databases">
        <authorList>
            <person name="Sharma Rahul"/>
            <person name="Thines Marco"/>
        </authorList>
    </citation>
    <scope>NUCLEOTIDE SEQUENCE [LARGE SCALE GENOMIC DNA]</scope>
</reference>
<feature type="repeat" description="ANK" evidence="6">
    <location>
        <begin position="91"/>
        <end position="123"/>
    </location>
</feature>
<evidence type="ECO:0000313" key="10">
    <source>
        <dbReference type="EMBL" id="CEG36160.1"/>
    </source>
</evidence>
<evidence type="ECO:0000256" key="6">
    <source>
        <dbReference type="PROSITE-ProRule" id="PRU00023"/>
    </source>
</evidence>
<keyword evidence="2" id="KW-0677">Repeat</keyword>
<dbReference type="InterPro" id="IPR002110">
    <property type="entry name" value="Ankyrin_rpt"/>
</dbReference>
<evidence type="ECO:0000256" key="2">
    <source>
        <dbReference type="ARBA" id="ARBA00022737"/>
    </source>
</evidence>
<evidence type="ECO:0000256" key="1">
    <source>
        <dbReference type="ARBA" id="ARBA00022723"/>
    </source>
</evidence>
<dbReference type="PROSITE" id="PS50088">
    <property type="entry name" value="ANK_REPEAT"/>
    <property type="match status" value="5"/>
</dbReference>
<keyword evidence="1 7" id="KW-0479">Metal-binding</keyword>
<dbReference type="InterPro" id="IPR036770">
    <property type="entry name" value="Ankyrin_rpt-contain_sf"/>
</dbReference>
<keyword evidence="4 7" id="KW-0862">Zinc</keyword>
<evidence type="ECO:0000313" key="11">
    <source>
        <dbReference type="Proteomes" id="UP000054928"/>
    </source>
</evidence>
<accession>A0A0P1A6Y6</accession>
<feature type="repeat" description="ANK" evidence="6">
    <location>
        <begin position="1807"/>
        <end position="1839"/>
    </location>
</feature>
<keyword evidence="8" id="KW-0175">Coiled coil</keyword>
<keyword evidence="5 6" id="KW-0040">ANK repeat</keyword>
<dbReference type="Proteomes" id="UP000054928">
    <property type="component" value="Unassembled WGS sequence"/>
</dbReference>
<evidence type="ECO:0000256" key="3">
    <source>
        <dbReference type="ARBA" id="ARBA00022771"/>
    </source>
</evidence>
<evidence type="ECO:0000256" key="5">
    <source>
        <dbReference type="ARBA" id="ARBA00023043"/>
    </source>
</evidence>
<dbReference type="Gene3D" id="1.25.40.20">
    <property type="entry name" value="Ankyrin repeat-containing domain"/>
    <property type="match status" value="5"/>
</dbReference>
<feature type="domain" description="TRAF-type" evidence="9">
    <location>
        <begin position="550"/>
        <end position="597"/>
    </location>
</feature>
<feature type="zinc finger region" description="TRAF-type" evidence="7">
    <location>
        <begin position="637"/>
        <end position="693"/>
    </location>
</feature>
<dbReference type="InterPro" id="IPR013083">
    <property type="entry name" value="Znf_RING/FYVE/PHD"/>
</dbReference>
<feature type="zinc finger region" description="TRAF-type" evidence="7">
    <location>
        <begin position="2163"/>
        <end position="2210"/>
    </location>
</feature>
<dbReference type="OrthoDB" id="186134at2759"/>
<dbReference type="GeneID" id="36395540"/>
<evidence type="ECO:0000256" key="7">
    <source>
        <dbReference type="PROSITE-ProRule" id="PRU00207"/>
    </source>
</evidence>
<organism evidence="10 11">
    <name type="scientific">Plasmopara halstedii</name>
    <name type="common">Downy mildew of sunflower</name>
    <dbReference type="NCBI Taxonomy" id="4781"/>
    <lineage>
        <taxon>Eukaryota</taxon>
        <taxon>Sar</taxon>
        <taxon>Stramenopiles</taxon>
        <taxon>Oomycota</taxon>
        <taxon>Peronosporomycetes</taxon>
        <taxon>Peronosporales</taxon>
        <taxon>Peronosporaceae</taxon>
        <taxon>Plasmopara</taxon>
    </lineage>
</organism>
<dbReference type="InterPro" id="IPR001293">
    <property type="entry name" value="Znf_TRAF"/>
</dbReference>
<dbReference type="GO" id="GO:0008270">
    <property type="term" value="F:zinc ion binding"/>
    <property type="evidence" value="ECO:0007669"/>
    <property type="project" value="UniProtKB-KW"/>
</dbReference>
<feature type="domain" description="TRAF-type" evidence="9">
    <location>
        <begin position="703"/>
        <end position="759"/>
    </location>
</feature>
<feature type="zinc finger region" description="TRAF-type" evidence="7">
    <location>
        <begin position="1094"/>
        <end position="1148"/>
    </location>
</feature>
<dbReference type="SUPFAM" id="SSF49599">
    <property type="entry name" value="TRAF domain-like"/>
    <property type="match status" value="3"/>
</dbReference>
<feature type="zinc finger region" description="TRAF-type" evidence="7">
    <location>
        <begin position="930"/>
        <end position="974"/>
    </location>
</feature>
<feature type="domain" description="TRAF-type" evidence="9">
    <location>
        <begin position="1150"/>
        <end position="1196"/>
    </location>
</feature>
<feature type="domain" description="TRAF-type" evidence="9">
    <location>
        <begin position="930"/>
        <end position="974"/>
    </location>
</feature>
<keyword evidence="11" id="KW-1185">Reference proteome</keyword>
<name>A0A0P1A6Y6_PLAHL</name>
<feature type="repeat" description="ANK" evidence="6">
    <location>
        <begin position="1721"/>
        <end position="1747"/>
    </location>
</feature>
<feature type="zinc finger region" description="TRAF-type" evidence="7">
    <location>
        <begin position="703"/>
        <end position="759"/>
    </location>
</feature>
<protein>
    <submittedName>
        <fullName evidence="10">FOG: Ankyrin repeat</fullName>
    </submittedName>
</protein>
<keyword evidence="3 7" id="KW-0863">Zinc-finger</keyword>
<dbReference type="SUPFAM" id="SSF48403">
    <property type="entry name" value="Ankyrin repeat"/>
    <property type="match status" value="2"/>
</dbReference>
<dbReference type="SMART" id="SM00248">
    <property type="entry name" value="ANK"/>
    <property type="match status" value="13"/>
</dbReference>
<evidence type="ECO:0000256" key="8">
    <source>
        <dbReference type="SAM" id="Coils"/>
    </source>
</evidence>
<evidence type="ECO:0000256" key="4">
    <source>
        <dbReference type="ARBA" id="ARBA00022833"/>
    </source>
</evidence>
<feature type="domain" description="TRAF-type" evidence="9">
    <location>
        <begin position="2284"/>
        <end position="2330"/>
    </location>
</feature>
<feature type="repeat" description="ANK" evidence="6">
    <location>
        <begin position="1312"/>
        <end position="1344"/>
    </location>
</feature>
<feature type="repeat" description="ANK" evidence="6">
    <location>
        <begin position="1279"/>
        <end position="1311"/>
    </location>
</feature>
<dbReference type="PANTHER" id="PTHR24198:SF165">
    <property type="entry name" value="ANKYRIN REPEAT-CONTAINING PROTEIN-RELATED"/>
    <property type="match status" value="1"/>
</dbReference>
<sequence length="2376" mass="275005">MSSIGLLHSEKHGRKSKKYIFQSYEKEISDRIVNIPLRKKAKKRDGLEKGSRSMYSKLTSQYEEALRRQDLQQVLWMITNGDISPDYETKDGDTALLAAIATRDRDTFAILMTSGISINSSNRKGYTPLMKAIALAVLRHPSKFQLKNQSLISNNKFEKKQSLNCKQFDNEMIAMVLAFKPNLHQMDQSGKTAFDWARLTGNTQVLEWLSQCQIEQPLTDQSKERMTQCQKILTYHNEYLQRMEELIAPQFFNEKDLIEFLKSMTITLSEFEKARSDFKILDKSQLPMHNFLQIETQQGWTPLTRCAALNYNDGVQELLKLGVELHYETKLRHTAMTWASYCGHEAVVLTLLQAGVDVNQRTREGKTALMHAISNSQAQIVHHLLLAIRDECFPKRLFQTSIEMKTIKHEEDNNETINGLQSIELEWYTLFLEKMQWQDSMGKDVLMLAKDAVEQAQKDNYDILDNKKKIDAATQVLKQVKQAIEEAQAYQVYSAKLVDRTEVTTCSNENCQFIATKDMMLAHEQYYCSNGMVKCRYCDLNVLMDDKSRHEVESCSMRRVSCINLQYGCQENVVYQDREHHVKYYCQKRLVKCRLDCGFLGHFDTLHKHESLSCPLRIVTCAQGCGATFPSNQSKHHERDECSQRIIACIGEKQYIGCGELIKVDEMKAHLTTLCQYRKIACKWALYGCNKEIGGIVQAREYHETIECPYRLVSCRHNCELSGQFVACFADEHYRWQCQLEPIICSNNCRNEVTNEVLQVPRYLQRLHFNCSLRQFHCPLDLCGKSIRIYNTERNNVNHDEKNYWSNNMTISRQVMQHRIAAYDAFFTTFQTSQSHTNERMFSSLQIWLQSLYHKLNEDSKHHQLQMEKRAQMCRVLAFDFTTFTYQVEYSDNSLGSLFLQYCDYDLVSNQDETSVLCCGLLTMESLNMHIQTSCCHRLIPCPLNCGEQISIKDTDVHVSQECTNRNVKCGLGCGEIMAFALLSTHENDSCDLRLRNCEYCQSLVSCLKTHFDKACQHRPRGCRLGCSDQVTWAEQEKHEMNRCSKYLISCLLCKKFIWRSELKVHDEMECSFRYDGSCDNNCGEILRQNERKSHLLNVCINRLVECSQCSEQIKFSSLSYHQNSLCSQRKVYCQQGCGDQFKANEMENHEKEFCSKRLQKCFNKCGMKLSMDEMNKHLHSSCALRLLSCPTGCREVIVAYLQHDHWKHCRHRLVPCGVGGKLCLRPLGLWHQKNQLVQCAIHSETALFWAIHSQDLDLTSYFLHNIDARTVVNEEFTIGSSPLGLAASIGNIELIYLLLRFGANVNFETSRGRTPLAEACVAQNIEVVKVLIENRASVTYTNRYGRNLKQLIHDFAQLDSIVVDSKAQELKWKEILHLLDEQEELEQAQRNLFLAIGCSNYEYLINLLTSSSKTSNHELLLASSMENLVEIVTMKEKMVASTCSEYNEAITDSNNFNNTLESIRSRVIEDTNQVNDYCRQLQEVKIAEELSECFSNTLETNMLAMLRQISAQEIAMIVNSKISSEISFIILKTVLILCGFGHNINYTSSQWWELAQALVMDRKLLRQLRQYRQQIISSNAKTQIQVECFSKLPSYTRMKEKIQTFGFDFDTRQKIEIQDVENKSIAILAMWIIGVEMEWQAKEKRQLLFEEKEKLENALLVVRAKQENSTLEAQNATQSLQDHQDDLEKARIRKENAINELHVAKKQVFLYKVFTFVALNGHTPFTFACAVGNEAIVHLLISYGVSSGFQLPERILCASFIQAFVRNIQFRKKSSRQHLNERFYQRKTHQSVIDTWKHKILCYRQSHRVAIHEAIINGHSKIIAILLSNGAKVWQKSYVLPQRSYPGSYLESIAPLSKRTYKLRSPWILQPLGSKFNVLKAQENEIDLNNSMTVIQTLQCALQYYDSQLFLGSKGWDAHETVYSSTKAIVTKELCHVEKCRVERQKELESHKLKLLKVEELQKKLIALDIAIMDRNFPIIAQLLDDGAYADYETKDGAITALMAACMEECYVRNADRNDVLAVEFLLNRTTNCPRINFENSRGCTALEIAVSYGTLKCAQVLLSRESGNEACVHFLVANEHVDPFLQDLHGKRALDYARTKGFVKIMGLLEAAMGNRQTRVVSTISGLYGVCKWGCGYMTPFEGHVVQESQVIRTTKPLEDHEQHHCRKRLVTCPNDCHLTNLWAEELEKHLYDSCERRIVTCTNQKCTVRYLFQDQWNHLNNECQFRVVLCDCGQNMTFKRHVVHTKTECSMRRVFCPLQCEESYEKERFEYFQLRWKDVKVHIAQECPHRNIRCRNGCTIQKLRAKDRTVHESTECLLRRVSCTWGCGETIFAKTQKLHEQEECVRRRQNCPYRFVDWLNVRYIVTVEFPSIY</sequence>
<feature type="domain" description="TRAF-type" evidence="9">
    <location>
        <begin position="2163"/>
        <end position="2210"/>
    </location>
</feature>
<dbReference type="RefSeq" id="XP_024572529.1">
    <property type="nucleotide sequence ID" value="XM_024716734.1"/>
</dbReference>
<feature type="zinc finger region" description="TRAF-type" evidence="7">
    <location>
        <begin position="550"/>
        <end position="597"/>
    </location>
</feature>
<feature type="zinc finger region" description="TRAF-type" evidence="7">
    <location>
        <begin position="2284"/>
        <end position="2330"/>
    </location>
</feature>
<dbReference type="EMBL" id="CCYD01000112">
    <property type="protein sequence ID" value="CEG36160.1"/>
    <property type="molecule type" value="Genomic_DNA"/>
</dbReference>
<dbReference type="PROSITE" id="PS50297">
    <property type="entry name" value="ANK_REP_REGION"/>
    <property type="match status" value="4"/>
</dbReference>
<evidence type="ECO:0000259" key="9">
    <source>
        <dbReference type="PROSITE" id="PS50145"/>
    </source>
</evidence>
<dbReference type="Pfam" id="PF02176">
    <property type="entry name" value="zf-TRAF"/>
    <property type="match status" value="2"/>
</dbReference>
<dbReference type="PANTHER" id="PTHR24198">
    <property type="entry name" value="ANKYRIN REPEAT AND PROTEIN KINASE DOMAIN-CONTAINING PROTEIN"/>
    <property type="match status" value="1"/>
</dbReference>
<dbReference type="PROSITE" id="PS50145">
    <property type="entry name" value="ZF_TRAF"/>
    <property type="match status" value="8"/>
</dbReference>
<proteinExistence type="predicted"/>
<feature type="coiled-coil region" evidence="8">
    <location>
        <begin position="1674"/>
        <end position="1708"/>
    </location>
</feature>
<feature type="domain" description="TRAF-type" evidence="9">
    <location>
        <begin position="637"/>
        <end position="693"/>
    </location>
</feature>
<dbReference type="STRING" id="4781.A0A0P1A6Y6"/>
<feature type="domain" description="TRAF-type" evidence="9">
    <location>
        <begin position="1094"/>
        <end position="1148"/>
    </location>
</feature>
<dbReference type="Pfam" id="PF12796">
    <property type="entry name" value="Ank_2"/>
    <property type="match status" value="3"/>
</dbReference>
<feature type="zinc finger region" description="TRAF-type" evidence="7">
    <location>
        <begin position="1150"/>
        <end position="1196"/>
    </location>
</feature>
<dbReference type="OMA" id="HTAMTWA"/>
<dbReference type="Gene3D" id="3.30.40.10">
    <property type="entry name" value="Zinc/RING finger domain, C3HC4 (zinc finger)"/>
    <property type="match status" value="8"/>
</dbReference>